<evidence type="ECO:0000256" key="6">
    <source>
        <dbReference type="ARBA" id="ARBA00022741"/>
    </source>
</evidence>
<dbReference type="EC" id="6.1.1.1" evidence="12"/>
<dbReference type="NCBIfam" id="TIGR00234">
    <property type="entry name" value="tyrS"/>
    <property type="match status" value="1"/>
</dbReference>
<dbReference type="PIRSF" id="PIRSF006588">
    <property type="entry name" value="TyrRS_arch_euk"/>
    <property type="match status" value="1"/>
</dbReference>
<evidence type="ECO:0000256" key="10">
    <source>
        <dbReference type="ARBA" id="ARBA00023242"/>
    </source>
</evidence>
<evidence type="ECO:0000256" key="4">
    <source>
        <dbReference type="ARBA" id="ARBA00022490"/>
    </source>
</evidence>
<dbReference type="AlphaFoldDB" id="A0A9P6CY54"/>
<keyword evidence="4" id="KW-0963">Cytoplasm</keyword>
<dbReference type="GO" id="GO:0005524">
    <property type="term" value="F:ATP binding"/>
    <property type="evidence" value="ECO:0007669"/>
    <property type="project" value="UniProtKB-KW"/>
</dbReference>
<evidence type="ECO:0000256" key="11">
    <source>
        <dbReference type="ARBA" id="ARBA00048248"/>
    </source>
</evidence>
<dbReference type="InterPro" id="IPR002307">
    <property type="entry name" value="Tyr-tRNA-ligase"/>
</dbReference>
<name>A0A9P6CY54_9AGAR</name>
<dbReference type="FunFam" id="1.10.240.10:FF:000004">
    <property type="entry name" value="Tyrosine--tRNA ligase"/>
    <property type="match status" value="1"/>
</dbReference>
<dbReference type="GO" id="GO:0004831">
    <property type="term" value="F:tyrosine-tRNA ligase activity"/>
    <property type="evidence" value="ECO:0007669"/>
    <property type="project" value="UniProtKB-EC"/>
</dbReference>
<dbReference type="SUPFAM" id="SSF52374">
    <property type="entry name" value="Nucleotidylyl transferase"/>
    <property type="match status" value="1"/>
</dbReference>
<sequence length="431" mass="47557">MATAEEKYELITRRLAEVLGGDAIKAILTEGRQPKCYWGTAPTGRPHIGYFVPLTKIADFLRADVHVTVLLADVHAFLDNLKAPLELVAYRTKYYEYTITAVLRSLGIPISALRFVEGSSYQLTREYNMDNYRLCATVTEHDAKKAGAEVVKQVESPLLSGLLYPGLQALDEQYLDCDFQFGGVDQRKIFTFAELYLPKLGYKKRSHLMNAMVPGLAGGKMSASDPNSKIDFLDSPEVVSRKLKSAFCEEGNAEGNGVLAFVEAVLIPISQLRLDHQKGVEKVLVDGTGDQHPFISADAPEGTVFSVERDEKFGGSTHYKSYDEVKTDFVNKTLHPKDLKNTVANCINRLLDPVRKAYEENEEWQRITALAYPDPNAKPAKTKKKEKVYHPPPPGKGRNAKPTADGAANVEAEVAEVTASIEKVDVGSSTS</sequence>
<dbReference type="Gene3D" id="1.10.240.10">
    <property type="entry name" value="Tyrosyl-Transfer RNA Synthetase"/>
    <property type="match status" value="1"/>
</dbReference>
<dbReference type="Gene3D" id="3.40.50.620">
    <property type="entry name" value="HUPs"/>
    <property type="match status" value="1"/>
</dbReference>
<dbReference type="EMBL" id="MU155299">
    <property type="protein sequence ID" value="KAF9476303.1"/>
    <property type="molecule type" value="Genomic_DNA"/>
</dbReference>
<evidence type="ECO:0000313" key="15">
    <source>
        <dbReference type="Proteomes" id="UP000807469"/>
    </source>
</evidence>
<keyword evidence="10" id="KW-0539">Nucleus</keyword>
<evidence type="ECO:0000256" key="1">
    <source>
        <dbReference type="ARBA" id="ARBA00004123"/>
    </source>
</evidence>
<keyword evidence="5 12" id="KW-0436">Ligase</keyword>
<dbReference type="Proteomes" id="UP000807469">
    <property type="component" value="Unassembled WGS sequence"/>
</dbReference>
<keyword evidence="7 12" id="KW-0067">ATP-binding</keyword>
<dbReference type="PANTHER" id="PTHR46264">
    <property type="entry name" value="TYROSINE-TRNA LIGASE"/>
    <property type="match status" value="1"/>
</dbReference>
<feature type="region of interest" description="Disordered" evidence="13">
    <location>
        <begin position="374"/>
        <end position="410"/>
    </location>
</feature>
<dbReference type="PANTHER" id="PTHR46264:SF4">
    <property type="entry name" value="TYROSINE--TRNA LIGASE, CYTOPLASMIC"/>
    <property type="match status" value="1"/>
</dbReference>
<comment type="similarity">
    <text evidence="3 12">Belongs to the class-I aminoacyl-tRNA synthetase family.</text>
</comment>
<keyword evidence="8 12" id="KW-0648">Protein biosynthesis</keyword>
<keyword evidence="6 12" id="KW-0547">Nucleotide-binding</keyword>
<evidence type="ECO:0000256" key="2">
    <source>
        <dbReference type="ARBA" id="ARBA00004496"/>
    </source>
</evidence>
<accession>A0A9P6CY54</accession>
<comment type="catalytic activity">
    <reaction evidence="11 12">
        <text>tRNA(Tyr) + L-tyrosine + ATP = L-tyrosyl-tRNA(Tyr) + AMP + diphosphate + H(+)</text>
        <dbReference type="Rhea" id="RHEA:10220"/>
        <dbReference type="Rhea" id="RHEA-COMP:9706"/>
        <dbReference type="Rhea" id="RHEA-COMP:9707"/>
        <dbReference type="ChEBI" id="CHEBI:15378"/>
        <dbReference type="ChEBI" id="CHEBI:30616"/>
        <dbReference type="ChEBI" id="CHEBI:33019"/>
        <dbReference type="ChEBI" id="CHEBI:58315"/>
        <dbReference type="ChEBI" id="CHEBI:78442"/>
        <dbReference type="ChEBI" id="CHEBI:78536"/>
        <dbReference type="ChEBI" id="CHEBI:456215"/>
        <dbReference type="EC" id="6.1.1.1"/>
    </reaction>
</comment>
<dbReference type="GO" id="GO:0005634">
    <property type="term" value="C:nucleus"/>
    <property type="evidence" value="ECO:0007669"/>
    <property type="project" value="UniProtKB-SubCell"/>
</dbReference>
<evidence type="ECO:0000256" key="7">
    <source>
        <dbReference type="ARBA" id="ARBA00022840"/>
    </source>
</evidence>
<gene>
    <name evidence="14" type="ORF">BDN70DRAFT_923386</name>
</gene>
<evidence type="ECO:0000256" key="12">
    <source>
        <dbReference type="RuleBase" id="RU361234"/>
    </source>
</evidence>
<dbReference type="InterPro" id="IPR014729">
    <property type="entry name" value="Rossmann-like_a/b/a_fold"/>
</dbReference>
<evidence type="ECO:0000313" key="14">
    <source>
        <dbReference type="EMBL" id="KAF9476303.1"/>
    </source>
</evidence>
<dbReference type="InterPro" id="IPR002305">
    <property type="entry name" value="aa-tRNA-synth_Ic"/>
</dbReference>
<dbReference type="InterPro" id="IPR050489">
    <property type="entry name" value="Tyr-tRNA_synthase"/>
</dbReference>
<organism evidence="14 15">
    <name type="scientific">Pholiota conissans</name>
    <dbReference type="NCBI Taxonomy" id="109636"/>
    <lineage>
        <taxon>Eukaryota</taxon>
        <taxon>Fungi</taxon>
        <taxon>Dikarya</taxon>
        <taxon>Basidiomycota</taxon>
        <taxon>Agaricomycotina</taxon>
        <taxon>Agaricomycetes</taxon>
        <taxon>Agaricomycetidae</taxon>
        <taxon>Agaricales</taxon>
        <taxon>Agaricineae</taxon>
        <taxon>Strophariaceae</taxon>
        <taxon>Pholiota</taxon>
    </lineage>
</organism>
<evidence type="ECO:0000256" key="3">
    <source>
        <dbReference type="ARBA" id="ARBA00005594"/>
    </source>
</evidence>
<dbReference type="OrthoDB" id="197206at2759"/>
<dbReference type="FunFam" id="3.40.50.620:FF:000040">
    <property type="entry name" value="Tyrosine--tRNA ligase"/>
    <property type="match status" value="1"/>
</dbReference>
<dbReference type="GO" id="GO:0006437">
    <property type="term" value="P:tyrosyl-tRNA aminoacylation"/>
    <property type="evidence" value="ECO:0007669"/>
    <property type="project" value="InterPro"/>
</dbReference>
<dbReference type="CDD" id="cd00805">
    <property type="entry name" value="TyrRS_core"/>
    <property type="match status" value="1"/>
</dbReference>
<proteinExistence type="inferred from homology"/>
<protein>
    <recommendedName>
        <fullName evidence="12">Tyrosine--tRNA ligase</fullName>
        <ecNumber evidence="12">6.1.1.1</ecNumber>
    </recommendedName>
    <alternativeName>
        <fullName evidence="12">Tyrosyl-tRNA synthetase</fullName>
    </alternativeName>
</protein>
<dbReference type="InterPro" id="IPR023617">
    <property type="entry name" value="Tyr-tRNA-ligase_arc/euk-type"/>
</dbReference>
<evidence type="ECO:0000256" key="8">
    <source>
        <dbReference type="ARBA" id="ARBA00022917"/>
    </source>
</evidence>
<comment type="subcellular location">
    <subcellularLocation>
        <location evidence="2">Cytoplasm</location>
    </subcellularLocation>
    <subcellularLocation>
        <location evidence="1">Nucleus</location>
    </subcellularLocation>
</comment>
<dbReference type="GO" id="GO:0005737">
    <property type="term" value="C:cytoplasm"/>
    <property type="evidence" value="ECO:0007669"/>
    <property type="project" value="UniProtKB-SubCell"/>
</dbReference>
<comment type="caution">
    <text evidence="14">The sequence shown here is derived from an EMBL/GenBank/DDBJ whole genome shotgun (WGS) entry which is preliminary data.</text>
</comment>
<dbReference type="Pfam" id="PF00579">
    <property type="entry name" value="tRNA-synt_1b"/>
    <property type="match status" value="1"/>
</dbReference>
<keyword evidence="15" id="KW-1185">Reference proteome</keyword>
<dbReference type="PRINTS" id="PR01040">
    <property type="entry name" value="TRNASYNTHTYR"/>
</dbReference>
<keyword evidence="9 12" id="KW-0030">Aminoacyl-tRNA synthetase</keyword>
<evidence type="ECO:0000256" key="5">
    <source>
        <dbReference type="ARBA" id="ARBA00022598"/>
    </source>
</evidence>
<reference evidence="14" key="1">
    <citation type="submission" date="2020-11" db="EMBL/GenBank/DDBJ databases">
        <authorList>
            <consortium name="DOE Joint Genome Institute"/>
            <person name="Ahrendt S."/>
            <person name="Riley R."/>
            <person name="Andreopoulos W."/>
            <person name="Labutti K."/>
            <person name="Pangilinan J."/>
            <person name="Ruiz-Duenas F.J."/>
            <person name="Barrasa J.M."/>
            <person name="Sanchez-Garcia M."/>
            <person name="Camarero S."/>
            <person name="Miyauchi S."/>
            <person name="Serrano A."/>
            <person name="Linde D."/>
            <person name="Babiker R."/>
            <person name="Drula E."/>
            <person name="Ayuso-Fernandez I."/>
            <person name="Pacheco R."/>
            <person name="Padilla G."/>
            <person name="Ferreira P."/>
            <person name="Barriuso J."/>
            <person name="Kellner H."/>
            <person name="Castanera R."/>
            <person name="Alfaro M."/>
            <person name="Ramirez L."/>
            <person name="Pisabarro A.G."/>
            <person name="Kuo A."/>
            <person name="Tritt A."/>
            <person name="Lipzen A."/>
            <person name="He G."/>
            <person name="Yan M."/>
            <person name="Ng V."/>
            <person name="Cullen D."/>
            <person name="Martin F."/>
            <person name="Rosso M.-N."/>
            <person name="Henrissat B."/>
            <person name="Hibbett D."/>
            <person name="Martinez A.T."/>
            <person name="Grigoriev I.V."/>
        </authorList>
    </citation>
    <scope>NUCLEOTIDE SEQUENCE</scope>
    <source>
        <strain evidence="14">CIRM-BRFM 674</strain>
    </source>
</reference>
<evidence type="ECO:0000256" key="13">
    <source>
        <dbReference type="SAM" id="MobiDB-lite"/>
    </source>
</evidence>
<evidence type="ECO:0000256" key="9">
    <source>
        <dbReference type="ARBA" id="ARBA00023146"/>
    </source>
</evidence>